<dbReference type="PANTHER" id="PTHR21662">
    <property type="entry name" value="RECEPTOR PROTEIN-TYROSINE KINASE"/>
    <property type="match status" value="1"/>
</dbReference>
<proteinExistence type="predicted"/>
<dbReference type="OrthoDB" id="5868504at2759"/>
<dbReference type="Proteomes" id="UP000008068">
    <property type="component" value="Unassembled WGS sequence"/>
</dbReference>
<keyword evidence="4" id="KW-1185">Reference proteome</keyword>
<reference evidence="4" key="1">
    <citation type="submission" date="2011-07" db="EMBL/GenBank/DDBJ databases">
        <authorList>
            <consortium name="Caenorhabditis brenneri Sequencing and Analysis Consortium"/>
            <person name="Wilson R.K."/>
        </authorList>
    </citation>
    <scope>NUCLEOTIDE SEQUENCE [LARGE SCALE GENOMIC DNA]</scope>
    <source>
        <strain evidence="4">PB2801</strain>
    </source>
</reference>
<feature type="signal peptide" evidence="1">
    <location>
        <begin position="1"/>
        <end position="17"/>
    </location>
</feature>
<dbReference type="eggNOG" id="KOG0569">
    <property type="taxonomic scope" value="Eukaryota"/>
</dbReference>
<evidence type="ECO:0000259" key="2">
    <source>
        <dbReference type="Pfam" id="PF01030"/>
    </source>
</evidence>
<evidence type="ECO:0000313" key="3">
    <source>
        <dbReference type="EMBL" id="EGT41729.1"/>
    </source>
</evidence>
<sequence length="312" mass="35381">MINFLLFVMFLSETVTSEDTLPEFEFFKDRCDSGDSIEFLSNDDMTEIGMRKLESTSCGFFANNNMNLTRLNLPMLKNFYTSSPCQPSLKLLINGLTDKFCIRIEEATHFLASDFTRIESISSPFCNLSESDTSIFQDKICEIKNFSLSTSDTSCTRIFGNVVVKAGDEQFVEKLKSVTWIYGELLIEGTNLVKVDFFDSLQYVSSFNVSAQKHLILIMDNPNLISVHFPSLKKITAFGENYFVIQGNHPQLGKDYRNCMKIKNSLNSSVWDVPTIDGKSCKQILEVYGDNSVTNDKIGSVFIGIILWSFFF</sequence>
<evidence type="ECO:0000256" key="1">
    <source>
        <dbReference type="SAM" id="SignalP"/>
    </source>
</evidence>
<feature type="domain" description="Receptor L-domain" evidence="2">
    <location>
        <begin position="155"/>
        <end position="252"/>
    </location>
</feature>
<dbReference type="PANTHER" id="PTHR21662:SF59">
    <property type="entry name" value="RECEPTOR PROTEIN-TYROSINE KINASE"/>
    <property type="match status" value="1"/>
</dbReference>
<dbReference type="STRING" id="135651.G0P0H2"/>
<dbReference type="SUPFAM" id="SSF52058">
    <property type="entry name" value="L domain-like"/>
    <property type="match status" value="1"/>
</dbReference>
<dbReference type="InterPro" id="IPR000494">
    <property type="entry name" value="Rcpt_L-dom"/>
</dbReference>
<gene>
    <name evidence="3" type="ORF">CAEBREN_15990</name>
</gene>
<dbReference type="Pfam" id="PF01030">
    <property type="entry name" value="Recep_L_domain"/>
    <property type="match status" value="1"/>
</dbReference>
<dbReference type="InParanoid" id="G0P0H2"/>
<dbReference type="HOGENOM" id="CLU_028064_0_0_1"/>
<dbReference type="InterPro" id="IPR036941">
    <property type="entry name" value="Rcpt_L-dom_sf"/>
</dbReference>
<feature type="chain" id="PRO_5003406596" description="Receptor L-domain domain-containing protein" evidence="1">
    <location>
        <begin position="18"/>
        <end position="312"/>
    </location>
</feature>
<name>G0P0H2_CAEBE</name>
<dbReference type="Gene3D" id="3.80.20.20">
    <property type="entry name" value="Receptor L-domain"/>
    <property type="match status" value="1"/>
</dbReference>
<keyword evidence="1" id="KW-0732">Signal</keyword>
<dbReference type="OMA" id="NAWIPTI"/>
<protein>
    <recommendedName>
        <fullName evidence="2">Receptor L-domain domain-containing protein</fullName>
    </recommendedName>
</protein>
<accession>G0P0H2</accession>
<evidence type="ECO:0000313" key="4">
    <source>
        <dbReference type="Proteomes" id="UP000008068"/>
    </source>
</evidence>
<dbReference type="InterPro" id="IPR053079">
    <property type="entry name" value="SPS2_domain"/>
</dbReference>
<dbReference type="EMBL" id="GL380000">
    <property type="protein sequence ID" value="EGT41729.1"/>
    <property type="molecule type" value="Genomic_DNA"/>
</dbReference>
<organism evidence="4">
    <name type="scientific">Caenorhabditis brenneri</name>
    <name type="common">Nematode worm</name>
    <dbReference type="NCBI Taxonomy" id="135651"/>
    <lineage>
        <taxon>Eukaryota</taxon>
        <taxon>Metazoa</taxon>
        <taxon>Ecdysozoa</taxon>
        <taxon>Nematoda</taxon>
        <taxon>Chromadorea</taxon>
        <taxon>Rhabditida</taxon>
        <taxon>Rhabditina</taxon>
        <taxon>Rhabditomorpha</taxon>
        <taxon>Rhabditoidea</taxon>
        <taxon>Rhabditidae</taxon>
        <taxon>Peloderinae</taxon>
        <taxon>Caenorhabditis</taxon>
    </lineage>
</organism>
<dbReference type="AlphaFoldDB" id="G0P0H2"/>